<sequence length="1475" mass="169266">MDPSSLARTRARRRDGGDDTAAAQTEFSDKKRMWLPDPVEGFLPCWIRSQTGDDGNPDATSEVQISTTGEIRTVQLWTLNPMNPPQFDGVEDIADLTHLNEPSVINNLRTRYTAGGIYTYSGLFLISLNPYRPLPIYTSKIVAQYRSRRREENPPHIFAVAERAWQQIGEERESQSILITGESGAGKTENTKKVIQYLASIATSTIPSSSSSKSLSQAPSTGLPRSSSFKGKDALNLSSTADSSLGLLEQQILQANPILEAFGNAQTMRNNNSSRFGKFIRIFFSPAGAIAGANIDWYLLEKSRVTARARGERDFHVFYQLLKGAKEAKLADRLLLEDEPEKYDFLNKTRLQIDGVDDLSEWRLLKDALKVMGFNDIEQFELFRIPAVILHIGNLVLTGSSSDQAFLPPNMQPVADRICHLLGISVKEFTKSVLQPRVRAGREWVTNARTKKQAEDELGALCKFMYEKTFGKMVERINQALDRPSEKALSIGVLDIAGFEIFVENSYEQLLINFTNEKLQQFFNFHMFTLEQEEYAREGIQWDYVNFGLDLQPTIELIESTQPVGILSLLDEECIMPKATDLTFTEKVQNLWEVPKGASTANRHPGSTKFKATRFGAGFVIKHYAGDVEYRTQGWLEKNKDPINDAVARLLATSEIPSIAGLFAEYAEDTSASAGVVKKVKRGAFRTVGQRHKEQLGQLMQQLNSTQPHFVRCIVPNSEKRPGKFDVNLVLDQLRCNGVLEGIRIARLGYPNRHSFTEFRQRYEVLTPGVIPPGYMDGRKAAERIAEALELDKDFYKIGVTKIFFKAGILAELEERRDNLLHDIFQRLQSAARMYIARRRILKLINRTQAVRTIQRNARAYLELRDWPWWSLYVKVRPLLVATKADDELGKKRAELAMAKERAERDEAERQRLEELRAGLLGEKEKMARDLEAERDLGREKELMLERSKIREAELLEKIEELEKDNELLDKEREQAVMTADRIKEKLAQVQGNFEALVEQASLLEKQGSDWQKREAELLKDFKERSSTYAKMEREKKDLEGQVGDLKREVNSKEEAMKRLKERLEATRIESEKRLVMEKSKAQSGNEQVATLTDDLRKAKSQLEELRQAIKRHEDTISSKTREIATLESHKVTSTKAQEAADQIKTELNIKVEGLRSEVATREREKQAEVDARQKLEKELDDLRKVMAAKTSEDQQRREADRSREQEMRRLREQASQLQKSLDDQRETALQIANKLRVDVEGLKQSHTTAQKELKARQAELIEKEREMGRMRASVIQIEGERRKVESELSRLKERHEETERKLLRTMQARDNLENQLQNLQEDYNGLEDAVLEIEADKANWAKSLNSVTRQLQEESAKRQKFEQELYDNQVEVAEHRNVALQAERDLAKAASDIKVRDKEIEYLRSRENKTVVEHYHVMEAAKKFTDQQLAEQIRENTRLNKLLKSLETHRNRLNADLEDLARQYDELKAKVERR</sequence>
<feature type="region of interest" description="Disordered" evidence="10">
    <location>
        <begin position="1"/>
        <end position="26"/>
    </location>
</feature>
<keyword evidence="2 8" id="KW-0547">Nucleotide-binding</keyword>
<evidence type="ECO:0000256" key="8">
    <source>
        <dbReference type="PROSITE-ProRule" id="PRU00782"/>
    </source>
</evidence>
<feature type="region of interest" description="Actin-binding" evidence="8">
    <location>
        <begin position="696"/>
        <end position="718"/>
    </location>
</feature>
<dbReference type="GO" id="GO:0005524">
    <property type="term" value="F:ATP binding"/>
    <property type="evidence" value="ECO:0007669"/>
    <property type="project" value="UniProtKB-UniRule"/>
</dbReference>
<keyword evidence="4 9" id="KW-0175">Coiled coil</keyword>
<feature type="domain" description="Myosin motor" evidence="11">
    <location>
        <begin position="88"/>
        <end position="818"/>
    </location>
</feature>
<dbReference type="Pfam" id="PF00063">
    <property type="entry name" value="Myosin_head"/>
    <property type="match status" value="1"/>
</dbReference>
<dbReference type="CDD" id="cd01377">
    <property type="entry name" value="MYSc_class_II"/>
    <property type="match status" value="1"/>
</dbReference>
<evidence type="ECO:0000256" key="3">
    <source>
        <dbReference type="ARBA" id="ARBA00022840"/>
    </source>
</evidence>
<feature type="compositionally biased region" description="Basic and acidic residues" evidence="10">
    <location>
        <begin position="1187"/>
        <end position="1213"/>
    </location>
</feature>
<keyword evidence="3 8" id="KW-0067">ATP-binding</keyword>
<dbReference type="GO" id="GO:0007015">
    <property type="term" value="P:actin filament organization"/>
    <property type="evidence" value="ECO:0007669"/>
    <property type="project" value="TreeGrafter"/>
</dbReference>
<evidence type="ECO:0000256" key="4">
    <source>
        <dbReference type="ARBA" id="ARBA00023054"/>
    </source>
</evidence>
<dbReference type="GO" id="GO:0051015">
    <property type="term" value="F:actin filament binding"/>
    <property type="evidence" value="ECO:0007669"/>
    <property type="project" value="InterPro"/>
</dbReference>
<dbReference type="FunFam" id="3.40.850.10:FF:000101">
    <property type="entry name" value="Slow myosin heavy chain 2"/>
    <property type="match status" value="1"/>
</dbReference>
<dbReference type="Gene3D" id="3.30.70.1590">
    <property type="match status" value="1"/>
</dbReference>
<keyword evidence="6 8" id="KW-0505">Motor protein</keyword>
<dbReference type="OrthoDB" id="6108017at2759"/>
<dbReference type="InterPro" id="IPR036961">
    <property type="entry name" value="Kinesin_motor_dom_sf"/>
</dbReference>
<dbReference type="GO" id="GO:0016020">
    <property type="term" value="C:membrane"/>
    <property type="evidence" value="ECO:0007669"/>
    <property type="project" value="TreeGrafter"/>
</dbReference>
<evidence type="ECO:0000256" key="7">
    <source>
        <dbReference type="ARBA" id="ARBA00023203"/>
    </source>
</evidence>
<keyword evidence="7 8" id="KW-0009">Actin-binding</keyword>
<evidence type="ECO:0000256" key="2">
    <source>
        <dbReference type="ARBA" id="ARBA00022741"/>
    </source>
</evidence>
<evidence type="ECO:0000259" key="12">
    <source>
        <dbReference type="PROSITE" id="PS51844"/>
    </source>
</evidence>
<dbReference type="Gene3D" id="2.30.30.360">
    <property type="entry name" value="Myosin S1 fragment, N-terminal"/>
    <property type="match status" value="1"/>
</dbReference>
<feature type="compositionally biased region" description="Low complexity" evidence="10">
    <location>
        <begin position="206"/>
        <end position="221"/>
    </location>
</feature>
<evidence type="ECO:0000256" key="5">
    <source>
        <dbReference type="ARBA" id="ARBA00023123"/>
    </source>
</evidence>
<dbReference type="EMBL" id="KN847978">
    <property type="protein sequence ID" value="KIR48008.1"/>
    <property type="molecule type" value="Genomic_DNA"/>
</dbReference>
<name>A0A0D0UII0_CRYGA</name>
<gene>
    <name evidence="13" type="ORF">I312_02522</name>
</gene>
<dbReference type="PROSITE" id="PS51456">
    <property type="entry name" value="MYOSIN_MOTOR"/>
    <property type="match status" value="1"/>
</dbReference>
<dbReference type="Gene3D" id="1.20.58.530">
    <property type="match status" value="1"/>
</dbReference>
<dbReference type="Gene3D" id="3.40.850.10">
    <property type="entry name" value="Kinesin motor domain"/>
    <property type="match status" value="1"/>
</dbReference>
<dbReference type="Gene3D" id="1.10.10.820">
    <property type="match status" value="1"/>
</dbReference>
<dbReference type="SUPFAM" id="SSF52540">
    <property type="entry name" value="P-loop containing nucleoside triphosphate hydrolases"/>
    <property type="match status" value="1"/>
</dbReference>
<dbReference type="GO" id="GO:0016459">
    <property type="term" value="C:myosin complex"/>
    <property type="evidence" value="ECO:0007669"/>
    <property type="project" value="UniProtKB-KW"/>
</dbReference>
<dbReference type="HOGENOM" id="CLU_000192_7_16_1"/>
<dbReference type="PANTHER" id="PTHR13140:SF857">
    <property type="entry name" value="MYOSIN-11"/>
    <property type="match status" value="1"/>
</dbReference>
<dbReference type="Gene3D" id="1.20.120.720">
    <property type="entry name" value="Myosin VI head, motor domain, U50 subdomain"/>
    <property type="match status" value="1"/>
</dbReference>
<dbReference type="PROSITE" id="PS51844">
    <property type="entry name" value="SH3_LIKE"/>
    <property type="match status" value="1"/>
</dbReference>
<reference evidence="13" key="1">
    <citation type="submission" date="2015-01" db="EMBL/GenBank/DDBJ databases">
        <title>The Genome Sequence of Cryptococcus gattii CA1280.</title>
        <authorList>
            <consortium name="The Broad Institute Genomics Platform"/>
            <person name="Cuomo C."/>
            <person name="Litvintseva A."/>
            <person name="Chen Y."/>
            <person name="Heitman J."/>
            <person name="Sun S."/>
            <person name="Springer D."/>
            <person name="Dromer F."/>
            <person name="Young S."/>
            <person name="Zeng Q."/>
            <person name="Gargeya S."/>
            <person name="Abouelleil A."/>
            <person name="Alvarado L."/>
            <person name="Chapman S.B."/>
            <person name="Gainer-Dewar J."/>
            <person name="Goldberg J."/>
            <person name="Griggs A."/>
            <person name="Gujja S."/>
            <person name="Hansen M."/>
            <person name="Howarth C."/>
            <person name="Imamovic A."/>
            <person name="Larimer J."/>
            <person name="Murphy C."/>
            <person name="Naylor J."/>
            <person name="Pearson M."/>
            <person name="Priest M."/>
            <person name="Roberts A."/>
            <person name="Saif S."/>
            <person name="Shea T."/>
            <person name="Sykes S."/>
            <person name="Wortman J."/>
            <person name="Nusbaum C."/>
            <person name="Birren B."/>
        </authorList>
    </citation>
    <scope>NUCLEOTIDE SEQUENCE [LARGE SCALE GENOMIC DNA]</scope>
    <source>
        <strain evidence="13">CA1280</strain>
    </source>
</reference>
<dbReference type="SMART" id="SM00242">
    <property type="entry name" value="MYSc"/>
    <property type="match status" value="1"/>
</dbReference>
<evidence type="ECO:0000256" key="10">
    <source>
        <dbReference type="SAM" id="MobiDB-lite"/>
    </source>
</evidence>
<keyword evidence="5 8" id="KW-0518">Myosin</keyword>
<feature type="domain" description="Myosin N-terminal SH3-like" evidence="12">
    <location>
        <begin position="28"/>
        <end position="84"/>
    </location>
</feature>
<evidence type="ECO:0000313" key="13">
    <source>
        <dbReference type="EMBL" id="KIR48008.1"/>
    </source>
</evidence>
<accession>A0A0D0UII0</accession>
<feature type="region of interest" description="Disordered" evidence="10">
    <location>
        <begin position="206"/>
        <end position="231"/>
    </location>
</feature>
<dbReference type="FunFam" id="1.10.10.820:FF:000001">
    <property type="entry name" value="Myosin heavy chain"/>
    <property type="match status" value="1"/>
</dbReference>
<comment type="similarity">
    <text evidence="1 8">Belongs to the TRAFAC class myosin-kinesin ATPase superfamily. Myosin family.</text>
</comment>
<dbReference type="PANTHER" id="PTHR13140">
    <property type="entry name" value="MYOSIN"/>
    <property type="match status" value="1"/>
</dbReference>
<dbReference type="PROSITE" id="PS50096">
    <property type="entry name" value="IQ"/>
    <property type="match status" value="1"/>
</dbReference>
<proteinExistence type="inferred from homology"/>
<evidence type="ECO:0000256" key="9">
    <source>
        <dbReference type="SAM" id="Coils"/>
    </source>
</evidence>
<feature type="coiled-coil region" evidence="9">
    <location>
        <begin position="1430"/>
        <end position="1475"/>
    </location>
</feature>
<protein>
    <submittedName>
        <fullName evidence="13">Myosin heavy chain</fullName>
    </submittedName>
</protein>
<dbReference type="GO" id="GO:0005737">
    <property type="term" value="C:cytoplasm"/>
    <property type="evidence" value="ECO:0007669"/>
    <property type="project" value="UniProtKB-ARBA"/>
</dbReference>
<dbReference type="SUPFAM" id="SSF90257">
    <property type="entry name" value="Myosin rod fragments"/>
    <property type="match status" value="1"/>
</dbReference>
<feature type="region of interest" description="Disordered" evidence="10">
    <location>
        <begin position="1187"/>
        <end position="1223"/>
    </location>
</feature>
<dbReference type="InterPro" id="IPR004009">
    <property type="entry name" value="SH3_Myosin"/>
</dbReference>
<feature type="binding site" evidence="8">
    <location>
        <begin position="181"/>
        <end position="188"/>
    </location>
    <ligand>
        <name>ATP</name>
        <dbReference type="ChEBI" id="CHEBI:30616"/>
    </ligand>
</feature>
<dbReference type="InterPro" id="IPR001609">
    <property type="entry name" value="Myosin_head_motor_dom-like"/>
</dbReference>
<evidence type="ECO:0000256" key="6">
    <source>
        <dbReference type="ARBA" id="ARBA00023175"/>
    </source>
</evidence>
<evidence type="ECO:0000259" key="11">
    <source>
        <dbReference type="PROSITE" id="PS51456"/>
    </source>
</evidence>
<dbReference type="InterPro" id="IPR008989">
    <property type="entry name" value="Myosin_S1_N"/>
</dbReference>
<dbReference type="PRINTS" id="PR00193">
    <property type="entry name" value="MYOSINHEAVY"/>
</dbReference>
<evidence type="ECO:0000256" key="1">
    <source>
        <dbReference type="ARBA" id="ARBA00008314"/>
    </source>
</evidence>
<dbReference type="InterPro" id="IPR027417">
    <property type="entry name" value="P-loop_NTPase"/>
</dbReference>
<organism evidence="13">
    <name type="scientific">Cryptococcus bacillisporus CA1280</name>
    <dbReference type="NCBI Taxonomy" id="1296109"/>
    <lineage>
        <taxon>Eukaryota</taxon>
        <taxon>Fungi</taxon>
        <taxon>Dikarya</taxon>
        <taxon>Basidiomycota</taxon>
        <taxon>Agaricomycotina</taxon>
        <taxon>Tremellomycetes</taxon>
        <taxon>Tremellales</taxon>
        <taxon>Cryptococcaceae</taxon>
        <taxon>Cryptococcus</taxon>
        <taxon>Cryptococcus gattii species complex</taxon>
    </lineage>
</organism>
<dbReference type="GO" id="GO:0000146">
    <property type="term" value="F:microfilament motor activity"/>
    <property type="evidence" value="ECO:0007669"/>
    <property type="project" value="TreeGrafter"/>
</dbReference>
<dbReference type="Gene3D" id="1.10.287.1490">
    <property type="match status" value="1"/>
</dbReference>
<dbReference type="FunFam" id="1.20.5.4820:FF:000002">
    <property type="entry name" value="Myosin heavy chain 10"/>
    <property type="match status" value="1"/>
</dbReference>
<dbReference type="Gene3D" id="4.10.270.10">
    <property type="entry name" value="Myosin, subunit A"/>
    <property type="match status" value="1"/>
</dbReference>